<feature type="transmembrane region" description="Helical" evidence="1">
    <location>
        <begin position="15"/>
        <end position="32"/>
    </location>
</feature>
<evidence type="ECO:0000313" key="2">
    <source>
        <dbReference type="EnsemblMetazoa" id="SMAR011938-PA"/>
    </source>
</evidence>
<evidence type="ECO:0000313" key="3">
    <source>
        <dbReference type="Proteomes" id="UP000014500"/>
    </source>
</evidence>
<evidence type="ECO:0000256" key="1">
    <source>
        <dbReference type="SAM" id="Phobius"/>
    </source>
</evidence>
<dbReference type="EnsemblMetazoa" id="SMAR011938-RA">
    <property type="protein sequence ID" value="SMAR011938-PA"/>
    <property type="gene ID" value="SMAR011938"/>
</dbReference>
<name>T1JDQ4_STRMM</name>
<keyword evidence="1" id="KW-0472">Membrane</keyword>
<dbReference type="EMBL" id="JH432108">
    <property type="status" value="NOT_ANNOTATED_CDS"/>
    <property type="molecule type" value="Genomic_DNA"/>
</dbReference>
<keyword evidence="3" id="KW-1185">Reference proteome</keyword>
<dbReference type="AlphaFoldDB" id="T1JDQ4"/>
<dbReference type="HOGENOM" id="CLU_2052546_0_0_1"/>
<keyword evidence="1" id="KW-0812">Transmembrane</keyword>
<reference evidence="3" key="1">
    <citation type="submission" date="2011-05" db="EMBL/GenBank/DDBJ databases">
        <authorList>
            <person name="Richards S.R."/>
            <person name="Qu J."/>
            <person name="Jiang H."/>
            <person name="Jhangiani S.N."/>
            <person name="Agravi P."/>
            <person name="Goodspeed R."/>
            <person name="Gross S."/>
            <person name="Mandapat C."/>
            <person name="Jackson L."/>
            <person name="Mathew T."/>
            <person name="Pu L."/>
            <person name="Thornton R."/>
            <person name="Saada N."/>
            <person name="Wilczek-Boney K.B."/>
            <person name="Lee S."/>
            <person name="Kovar C."/>
            <person name="Wu Y."/>
            <person name="Scherer S.E."/>
            <person name="Worley K.C."/>
            <person name="Muzny D.M."/>
            <person name="Gibbs R."/>
        </authorList>
    </citation>
    <scope>NUCLEOTIDE SEQUENCE</scope>
    <source>
        <strain evidence="3">Brora</strain>
    </source>
</reference>
<sequence length="120" mass="13717">MEDSAFHSAMECTNVVFIKILFSSHIFIYLCLDDTSKRVFDESQAAHALRDANVTKKEKKKKEAMGRATGQRVLFLSTEGDGRSRSRLAEGKTMKNLLRQTCKSQFIFILYFAFPDPVTR</sequence>
<reference evidence="2" key="2">
    <citation type="submission" date="2015-02" db="UniProtKB">
        <authorList>
            <consortium name="EnsemblMetazoa"/>
        </authorList>
    </citation>
    <scope>IDENTIFICATION</scope>
</reference>
<proteinExistence type="predicted"/>
<dbReference type="Proteomes" id="UP000014500">
    <property type="component" value="Unassembled WGS sequence"/>
</dbReference>
<keyword evidence="1" id="KW-1133">Transmembrane helix</keyword>
<protein>
    <submittedName>
        <fullName evidence="2">Uncharacterized protein</fullName>
    </submittedName>
</protein>
<accession>T1JDQ4</accession>
<organism evidence="2 3">
    <name type="scientific">Strigamia maritima</name>
    <name type="common">European centipede</name>
    <name type="synonym">Geophilus maritimus</name>
    <dbReference type="NCBI Taxonomy" id="126957"/>
    <lineage>
        <taxon>Eukaryota</taxon>
        <taxon>Metazoa</taxon>
        <taxon>Ecdysozoa</taxon>
        <taxon>Arthropoda</taxon>
        <taxon>Myriapoda</taxon>
        <taxon>Chilopoda</taxon>
        <taxon>Pleurostigmophora</taxon>
        <taxon>Geophilomorpha</taxon>
        <taxon>Linotaeniidae</taxon>
        <taxon>Strigamia</taxon>
    </lineage>
</organism>